<accession>A0A1I4SKG7</accession>
<dbReference type="SUPFAM" id="SSF55174">
    <property type="entry name" value="Alpha-L RNA-binding motif"/>
    <property type="match status" value="1"/>
</dbReference>
<evidence type="ECO:0000313" key="10">
    <source>
        <dbReference type="EMBL" id="CAE6499653.1"/>
    </source>
</evidence>
<keyword evidence="2" id="KW-0698">rRNA processing</keyword>
<dbReference type="InterPro" id="IPR018496">
    <property type="entry name" value="PsdUridine_synth_RsuA/RluB_CS"/>
</dbReference>
<dbReference type="Proteomes" id="UP000601736">
    <property type="component" value="Unassembled WGS sequence"/>
</dbReference>
<dbReference type="PROSITE" id="PS50889">
    <property type="entry name" value="S4"/>
    <property type="match status" value="1"/>
</dbReference>
<dbReference type="GO" id="GO:0005829">
    <property type="term" value="C:cytosol"/>
    <property type="evidence" value="ECO:0007669"/>
    <property type="project" value="UniProtKB-ARBA"/>
</dbReference>
<dbReference type="FunFam" id="3.10.290.10:FF:000003">
    <property type="entry name" value="Pseudouridine synthase"/>
    <property type="match status" value="1"/>
</dbReference>
<dbReference type="Gene3D" id="3.10.290.10">
    <property type="entry name" value="RNA-binding S4 domain"/>
    <property type="match status" value="1"/>
</dbReference>
<keyword evidence="12" id="KW-1185">Reference proteome</keyword>
<keyword evidence="4 8" id="KW-0413">Isomerase</keyword>
<comment type="catalytic activity">
    <reaction evidence="5">
        <text>uridine(2605) in 23S rRNA = pseudouridine(2605) in 23S rRNA</text>
        <dbReference type="Rhea" id="RHEA:42520"/>
        <dbReference type="Rhea" id="RHEA-COMP:10095"/>
        <dbReference type="Rhea" id="RHEA-COMP:10096"/>
        <dbReference type="ChEBI" id="CHEBI:65314"/>
        <dbReference type="ChEBI" id="CHEBI:65315"/>
        <dbReference type="EC" id="5.4.99.22"/>
    </reaction>
</comment>
<name>A0A1I4SKG7_9PROT</name>
<dbReference type="STRING" id="52442.SAMN05421880_12510"/>
<dbReference type="FunFam" id="3.30.70.580:FF:000009">
    <property type="entry name" value="Pseudouridine synthase"/>
    <property type="match status" value="1"/>
</dbReference>
<comment type="function">
    <text evidence="6">Responsible for synthesis of pseudouridine from uracil-2605 in 23S ribosomal RNA.</text>
</comment>
<dbReference type="Pfam" id="PF00849">
    <property type="entry name" value="PseudoU_synth_2"/>
    <property type="match status" value="1"/>
</dbReference>
<proteinExistence type="inferred from homology"/>
<dbReference type="EMBL" id="CAJNAP010000010">
    <property type="protein sequence ID" value="CAE6499653.1"/>
    <property type="molecule type" value="Genomic_DNA"/>
</dbReference>
<reference evidence="10" key="2">
    <citation type="submission" date="2021-02" db="EMBL/GenBank/DDBJ databases">
        <authorList>
            <person name="Han P."/>
        </authorList>
    </citation>
    <scope>NUCLEOTIDE SEQUENCE</scope>
    <source>
        <strain evidence="10">Nitrosomonas nitrosa 18-3D</strain>
    </source>
</reference>
<evidence type="ECO:0000256" key="1">
    <source>
        <dbReference type="ARBA" id="ARBA00008348"/>
    </source>
</evidence>
<dbReference type="InterPro" id="IPR002942">
    <property type="entry name" value="S4_RNA-bd"/>
</dbReference>
<dbReference type="InterPro" id="IPR036986">
    <property type="entry name" value="S4_RNA-bd_sf"/>
</dbReference>
<evidence type="ECO:0000256" key="4">
    <source>
        <dbReference type="ARBA" id="ARBA00023235"/>
    </source>
</evidence>
<dbReference type="InterPro" id="IPR020094">
    <property type="entry name" value="TruA/RsuA/RluB/E/F_N"/>
</dbReference>
<dbReference type="InterPro" id="IPR042092">
    <property type="entry name" value="PsdUridine_s_RsuA/RluB/E/F_cat"/>
</dbReference>
<dbReference type="InterPro" id="IPR006145">
    <property type="entry name" value="PsdUridine_synth_RsuA/RluA"/>
</dbReference>
<dbReference type="NCBIfam" id="NF007976">
    <property type="entry name" value="PRK10700.1"/>
    <property type="match status" value="1"/>
</dbReference>
<dbReference type="Gene3D" id="3.30.70.580">
    <property type="entry name" value="Pseudouridine synthase I, catalytic domain, N-terminal subdomain"/>
    <property type="match status" value="1"/>
</dbReference>
<dbReference type="PANTHER" id="PTHR47683">
    <property type="entry name" value="PSEUDOURIDINE SYNTHASE FAMILY PROTEIN-RELATED"/>
    <property type="match status" value="1"/>
</dbReference>
<protein>
    <recommendedName>
        <fullName evidence="8">Pseudouridine synthase</fullName>
        <ecNumber evidence="8">5.4.99.-</ecNumber>
    </recommendedName>
</protein>
<keyword evidence="10" id="KW-0456">Lyase</keyword>
<dbReference type="SMART" id="SM00363">
    <property type="entry name" value="S4"/>
    <property type="match status" value="1"/>
</dbReference>
<dbReference type="EMBL" id="FOUF01000025">
    <property type="protein sequence ID" value="SFM65008.1"/>
    <property type="molecule type" value="Genomic_DNA"/>
</dbReference>
<evidence type="ECO:0000256" key="6">
    <source>
        <dbReference type="ARBA" id="ARBA00037383"/>
    </source>
</evidence>
<dbReference type="InterPro" id="IPR000748">
    <property type="entry name" value="PsdUridine_synth_RsuA/RluB/E/F"/>
</dbReference>
<evidence type="ECO:0000313" key="12">
    <source>
        <dbReference type="Proteomes" id="UP000199561"/>
    </source>
</evidence>
<evidence type="ECO:0000256" key="3">
    <source>
        <dbReference type="ARBA" id="ARBA00022884"/>
    </source>
</evidence>
<comment type="similarity">
    <text evidence="1 8">Belongs to the pseudouridine synthase RsuA family.</text>
</comment>
<evidence type="ECO:0000313" key="11">
    <source>
        <dbReference type="EMBL" id="SFM65008.1"/>
    </source>
</evidence>
<evidence type="ECO:0000259" key="9">
    <source>
        <dbReference type="SMART" id="SM00363"/>
    </source>
</evidence>
<dbReference type="SUPFAM" id="SSF55120">
    <property type="entry name" value="Pseudouridine synthase"/>
    <property type="match status" value="1"/>
</dbReference>
<evidence type="ECO:0000256" key="5">
    <source>
        <dbReference type="ARBA" id="ARBA00036944"/>
    </source>
</evidence>
<feature type="domain" description="RNA-binding S4" evidence="9">
    <location>
        <begin position="31"/>
        <end position="96"/>
    </location>
</feature>
<sequence>MHNKQRPLRARKKIAPAPMKDAAKADAAVTHKLHKLLAQSGLGSRREMEALIAAGQVSINGKVAKLGDRVGLRDLVRVNKRIIRINASERLPRVILYHKPEGEIVSRHDPEGRPTVFDSLPRLKSSRWVAVGRLDFNTSGLLIFTTNGMLANQLMHPRFEAEREYAVRIIGCLTPEQKDQLLRGVELGDALAKFSDISERGGEGTNRWYHVVIKEGRNREVRRMFETLGLAVSRLIRVRFGPIILPARLKRGMWQELEEGDIKHLLSAVNTLPATHHFSKL</sequence>
<dbReference type="FunFam" id="3.30.70.1560:FF:000001">
    <property type="entry name" value="Pseudouridine synthase"/>
    <property type="match status" value="1"/>
</dbReference>
<gene>
    <name evidence="10" type="primary">rluB</name>
    <name evidence="10" type="ORF">NMYAN_180013</name>
    <name evidence="11" type="ORF">SAMN05421880_12510</name>
</gene>
<reference evidence="11 12" key="1">
    <citation type="submission" date="2016-10" db="EMBL/GenBank/DDBJ databases">
        <authorList>
            <person name="de Groot N.N."/>
        </authorList>
    </citation>
    <scope>NUCLEOTIDE SEQUENCE [LARGE SCALE GENOMIC DNA]</scope>
    <source>
        <strain evidence="11 12">Nm146</strain>
    </source>
</reference>
<organism evidence="11 12">
    <name type="scientific">Nitrosomonas nitrosa</name>
    <dbReference type="NCBI Taxonomy" id="52442"/>
    <lineage>
        <taxon>Bacteria</taxon>
        <taxon>Pseudomonadati</taxon>
        <taxon>Pseudomonadota</taxon>
        <taxon>Betaproteobacteria</taxon>
        <taxon>Nitrosomonadales</taxon>
        <taxon>Nitrosomonadaceae</taxon>
        <taxon>Nitrosomonas</taxon>
    </lineage>
</organism>
<dbReference type="CDD" id="cd00165">
    <property type="entry name" value="S4"/>
    <property type="match status" value="1"/>
</dbReference>
<dbReference type="AlphaFoldDB" id="A0A1I4SKG7"/>
<dbReference type="PROSITE" id="PS01149">
    <property type="entry name" value="PSI_RSU"/>
    <property type="match status" value="1"/>
</dbReference>
<evidence type="ECO:0000256" key="8">
    <source>
        <dbReference type="RuleBase" id="RU003887"/>
    </source>
</evidence>
<dbReference type="NCBIfam" id="TIGR00093">
    <property type="entry name" value="pseudouridine synthase"/>
    <property type="match status" value="1"/>
</dbReference>
<evidence type="ECO:0000256" key="7">
    <source>
        <dbReference type="PROSITE-ProRule" id="PRU00182"/>
    </source>
</evidence>
<dbReference type="GO" id="GO:0000455">
    <property type="term" value="P:enzyme-directed rRNA pseudouridine synthesis"/>
    <property type="evidence" value="ECO:0007669"/>
    <property type="project" value="UniProtKB-ARBA"/>
</dbReference>
<keyword evidence="3 7" id="KW-0694">RNA-binding</keyword>
<dbReference type="EC" id="5.4.99.-" evidence="8"/>
<dbReference type="InterPro" id="IPR050343">
    <property type="entry name" value="RsuA_PseudoU_synthase"/>
</dbReference>
<dbReference type="InterPro" id="IPR020103">
    <property type="entry name" value="PsdUridine_synth_cat_dom_sf"/>
</dbReference>
<dbReference type="Pfam" id="PF01479">
    <property type="entry name" value="S4"/>
    <property type="match status" value="1"/>
</dbReference>
<dbReference type="PANTHER" id="PTHR47683:SF3">
    <property type="entry name" value="RIBOSOMAL LARGE SUBUNIT PSEUDOURIDINE SYNTHASE B"/>
    <property type="match status" value="1"/>
</dbReference>
<evidence type="ECO:0000256" key="2">
    <source>
        <dbReference type="ARBA" id="ARBA00022552"/>
    </source>
</evidence>
<dbReference type="Proteomes" id="UP000199561">
    <property type="component" value="Unassembled WGS sequence"/>
</dbReference>
<dbReference type="Gene3D" id="3.30.70.1560">
    <property type="entry name" value="Alpha-L RNA-binding motif"/>
    <property type="match status" value="1"/>
</dbReference>
<dbReference type="RefSeq" id="WP_090670856.1">
    <property type="nucleotide sequence ID" value="NZ_CAJNAP010000010.1"/>
</dbReference>
<dbReference type="GO" id="GO:0016829">
    <property type="term" value="F:lyase activity"/>
    <property type="evidence" value="ECO:0007669"/>
    <property type="project" value="UniProtKB-KW"/>
</dbReference>
<dbReference type="CDD" id="cd02556">
    <property type="entry name" value="PseudoU_synth_RluB"/>
    <property type="match status" value="1"/>
</dbReference>
<dbReference type="GO" id="GO:0160139">
    <property type="term" value="F:23S rRNA pseudouridine(2605) synthase activity"/>
    <property type="evidence" value="ECO:0007669"/>
    <property type="project" value="UniProtKB-EC"/>
</dbReference>
<dbReference type="GO" id="GO:0003723">
    <property type="term" value="F:RNA binding"/>
    <property type="evidence" value="ECO:0007669"/>
    <property type="project" value="UniProtKB-KW"/>
</dbReference>